<evidence type="ECO:0000313" key="3">
    <source>
        <dbReference type="Proteomes" id="UP001152747"/>
    </source>
</evidence>
<evidence type="ECO:0000313" key="2">
    <source>
        <dbReference type="EMBL" id="CAI5445614.1"/>
    </source>
</evidence>
<dbReference type="OrthoDB" id="10675516at2759"/>
<comment type="caution">
    <text evidence="2">The sequence shown here is derived from an EMBL/GenBank/DDBJ whole genome shotgun (WGS) entry which is preliminary data.</text>
</comment>
<feature type="compositionally biased region" description="Basic and acidic residues" evidence="1">
    <location>
        <begin position="8"/>
        <end position="24"/>
    </location>
</feature>
<reference evidence="2" key="1">
    <citation type="submission" date="2022-11" db="EMBL/GenBank/DDBJ databases">
        <authorList>
            <person name="Kikuchi T."/>
        </authorList>
    </citation>
    <scope>NUCLEOTIDE SEQUENCE</scope>
    <source>
        <strain evidence="2">PS1010</strain>
    </source>
</reference>
<feature type="compositionally biased region" description="Basic and acidic residues" evidence="1">
    <location>
        <begin position="36"/>
        <end position="48"/>
    </location>
</feature>
<dbReference type="Proteomes" id="UP001152747">
    <property type="component" value="Unassembled WGS sequence"/>
</dbReference>
<organism evidence="2 3">
    <name type="scientific">Caenorhabditis angaria</name>
    <dbReference type="NCBI Taxonomy" id="860376"/>
    <lineage>
        <taxon>Eukaryota</taxon>
        <taxon>Metazoa</taxon>
        <taxon>Ecdysozoa</taxon>
        <taxon>Nematoda</taxon>
        <taxon>Chromadorea</taxon>
        <taxon>Rhabditida</taxon>
        <taxon>Rhabditina</taxon>
        <taxon>Rhabditomorpha</taxon>
        <taxon>Rhabditoidea</taxon>
        <taxon>Rhabditidae</taxon>
        <taxon>Peloderinae</taxon>
        <taxon>Caenorhabditis</taxon>
    </lineage>
</organism>
<evidence type="ECO:0000256" key="1">
    <source>
        <dbReference type="SAM" id="MobiDB-lite"/>
    </source>
</evidence>
<accession>A0A9P1MZ52</accession>
<feature type="region of interest" description="Disordered" evidence="1">
    <location>
        <begin position="1"/>
        <end position="48"/>
    </location>
</feature>
<proteinExistence type="predicted"/>
<gene>
    <name evidence="2" type="ORF">CAMP_LOCUS8251</name>
</gene>
<keyword evidence="3" id="KW-1185">Reference proteome</keyword>
<dbReference type="AlphaFoldDB" id="A0A9P1MZ52"/>
<protein>
    <submittedName>
        <fullName evidence="2">Uncharacterized protein</fullName>
    </submittedName>
</protein>
<sequence>MDSLVKSLIDRGRREKELQKSLRSEEEDPPAPRRNFKIEQLDKNDERFEQKKHEIEQRQKYYVNKQCVVYQTAKIDNIYYQKPYPKHFSDNGEDGRYGSAFGILDEMFPNMENPEKPPWSGFPGTSVDKLLDNAIIPAENPCTSRYEEEIEKFLDNKTDSPSAMESWVLESCQIDFPENINLERDSLSLTIHDSSNHPWMSIYKPRNYLEPLLRPVIINGADFEFDILVRILMHFLTEGNRCVALFPEDFSAGRNEDFETLKKFKLVQIVPEHSELSWKQNLAHIARRIQAIIVANFEVAGYHRRIFPLILDQEIIWPSSQRHQMNLNIQAKYWKCYEPKNEGILDFSTKIGQQLYLAEQAMFISILLNLKAVNIRVHRDFYDDPIFWRVKTIYYLIKFRGNSGIFWDHKNGPPGNRLISKNWKEVAELVDDDF</sequence>
<name>A0A9P1MZ52_9PELO</name>
<dbReference type="EMBL" id="CANHGI010000003">
    <property type="protein sequence ID" value="CAI5445614.1"/>
    <property type="molecule type" value="Genomic_DNA"/>
</dbReference>